<dbReference type="InterPro" id="IPR047735">
    <property type="entry name" value="GrdX-like"/>
</dbReference>
<name>U2DY75_9MOLU</name>
<comment type="caution">
    <text evidence="1">The sequence shown here is derived from an EMBL/GenBank/DDBJ whole genome shotgun (WGS) entry which is preliminary data.</text>
</comment>
<organism evidence="1 2">
    <name type="scientific">Haloplasma contractile SSD-17B</name>
    <dbReference type="NCBI Taxonomy" id="1033810"/>
    <lineage>
        <taxon>Bacteria</taxon>
        <taxon>Bacillati</taxon>
        <taxon>Mycoplasmatota</taxon>
        <taxon>Mollicutes</taxon>
        <taxon>Haloplasmatales</taxon>
        <taxon>Haloplasmataceae</taxon>
        <taxon>Haloplasma</taxon>
    </lineage>
</organism>
<accession>U2DY75</accession>
<sequence>MKTVVTNNPLVNKHNNKNNVLYLEDQDYLDVLIKVRDLIQMNYQLVTHPLSSNFLADKTIYKTVVIKEAETLDIQSIEIIEDAVILVRNSLSTRDERIFDDHIMNDLQFVDYEIIKQAL</sequence>
<dbReference type="EMBL" id="AFNU02000002">
    <property type="protein sequence ID" value="ERJ13212.1"/>
    <property type="molecule type" value="Genomic_DNA"/>
</dbReference>
<evidence type="ECO:0000313" key="2">
    <source>
        <dbReference type="Proteomes" id="UP000005707"/>
    </source>
</evidence>
<dbReference type="STRING" id="1033810.HLPCO_000831"/>
<gene>
    <name evidence="1" type="primary">grdX</name>
    <name evidence="1" type="ORF">HLPCO_000831</name>
</gene>
<dbReference type="AlphaFoldDB" id="U2DY75"/>
<keyword evidence="2" id="KW-1185">Reference proteome</keyword>
<proteinExistence type="predicted"/>
<dbReference type="InParanoid" id="U2DY75"/>
<dbReference type="Proteomes" id="UP000005707">
    <property type="component" value="Unassembled WGS sequence"/>
</dbReference>
<dbReference type="NCBIfam" id="NF038093">
    <property type="entry name" value="GrdX"/>
    <property type="match status" value="1"/>
</dbReference>
<dbReference type="RefSeq" id="WP_008826778.1">
    <property type="nucleotide sequence ID" value="NZ_AFNU02000002.1"/>
</dbReference>
<dbReference type="OrthoDB" id="9815289at2"/>
<evidence type="ECO:0000313" key="1">
    <source>
        <dbReference type="EMBL" id="ERJ13212.1"/>
    </source>
</evidence>
<reference evidence="1 2" key="2">
    <citation type="journal article" date="2013" name="PLoS ONE">
        <title>INDIGO - INtegrated Data Warehouse of MIcrobial GenOmes with Examples from the Red Sea Extremophiles.</title>
        <authorList>
            <person name="Alam I."/>
            <person name="Antunes A."/>
            <person name="Kamau A.A."/>
            <person name="Ba Alawi W."/>
            <person name="Kalkatawi M."/>
            <person name="Stingl U."/>
            <person name="Bajic V.B."/>
        </authorList>
    </citation>
    <scope>NUCLEOTIDE SEQUENCE [LARGE SCALE GENOMIC DNA]</scope>
    <source>
        <strain evidence="1 2">SSD-17B</strain>
    </source>
</reference>
<reference evidence="1 2" key="1">
    <citation type="journal article" date="2011" name="J. Bacteriol.">
        <title>Genome sequence of Haloplasma contractile, an unusual contractile bacterium from a deep-sea anoxic brine lake.</title>
        <authorList>
            <person name="Antunes A."/>
            <person name="Alam I."/>
            <person name="El Dorry H."/>
            <person name="Siam R."/>
            <person name="Robertson A."/>
            <person name="Bajic V.B."/>
            <person name="Stingl U."/>
        </authorList>
    </citation>
    <scope>NUCLEOTIDE SEQUENCE [LARGE SCALE GENOMIC DNA]</scope>
    <source>
        <strain evidence="1 2">SSD-17B</strain>
    </source>
</reference>
<protein>
    <submittedName>
        <fullName evidence="1">GrdX protein</fullName>
    </submittedName>
</protein>